<dbReference type="RefSeq" id="WP_208718082.1">
    <property type="nucleotide sequence ID" value="NZ_CP024770.1"/>
</dbReference>
<proteinExistence type="predicted"/>
<feature type="transmembrane region" description="Helical" evidence="2">
    <location>
        <begin position="315"/>
        <end position="343"/>
    </location>
</feature>
<dbReference type="Proteomes" id="UP000502005">
    <property type="component" value="Plasmid pNE1B"/>
</dbReference>
<evidence type="ECO:0000256" key="2">
    <source>
        <dbReference type="SAM" id="Phobius"/>
    </source>
</evidence>
<keyword evidence="3" id="KW-0614">Plasmid</keyword>
<organism evidence="3 4">
    <name type="scientific">Pantoea cypripedii</name>
    <name type="common">Pectobacterium cypripedii</name>
    <name type="synonym">Erwinia cypripedii</name>
    <dbReference type="NCBI Taxonomy" id="55209"/>
    <lineage>
        <taxon>Bacteria</taxon>
        <taxon>Pseudomonadati</taxon>
        <taxon>Pseudomonadota</taxon>
        <taxon>Gammaproteobacteria</taxon>
        <taxon>Enterobacterales</taxon>
        <taxon>Erwiniaceae</taxon>
        <taxon>Pantoea</taxon>
    </lineage>
</organism>
<evidence type="ECO:0008006" key="5">
    <source>
        <dbReference type="Google" id="ProtNLM"/>
    </source>
</evidence>
<feature type="transmembrane region" description="Helical" evidence="2">
    <location>
        <begin position="380"/>
        <end position="400"/>
    </location>
</feature>
<feature type="region of interest" description="Disordered" evidence="1">
    <location>
        <begin position="17"/>
        <end position="42"/>
    </location>
</feature>
<evidence type="ECO:0000256" key="1">
    <source>
        <dbReference type="SAM" id="MobiDB-lite"/>
    </source>
</evidence>
<reference evidence="3 4" key="1">
    <citation type="submission" date="2017-11" db="EMBL/GenBank/DDBJ databases">
        <title>Genome sequence of Pantoea cypripedii NE1.</title>
        <authorList>
            <person name="Nascimento F.X."/>
        </authorList>
    </citation>
    <scope>NUCLEOTIDE SEQUENCE [LARGE SCALE GENOMIC DNA]</scope>
    <source>
        <strain evidence="3 4">NE1</strain>
        <plasmid evidence="4">pne1b</plasmid>
    </source>
</reference>
<keyword evidence="2" id="KW-0472">Membrane</keyword>
<geneLocation type="plasmid" evidence="4">
    <name>pne1b</name>
</geneLocation>
<feature type="compositionally biased region" description="Polar residues" evidence="1">
    <location>
        <begin position="27"/>
        <end position="41"/>
    </location>
</feature>
<sequence>MTTNVVGQRSPFLFQYYDSPVDKPKKSQQPNTETRTENVPQANDLDMLSQEVATFITRVQVQGVKFNERPAEREMLSEQLDDIKLRIKNALFTLSQSGGATSRLGVSLQQQLSQLLTVEQLLDETDGRAVDTSMSPVLMPFMKKALLRQTTAVPQSVQNPAAGTPTEQPTDSVALQQFVEELETLVSGLDSAWQAKHAQAQDAAITTLLNNPTSLTRTTPPAAFTDTTEKPQLAAPPSNSDRVFAELFFALRRVQQEGGAITTENDSKHISITRDYWTEVMTRRLQENRALVDKARQQQAAAESRGTIFKWVMRALMAVVGAIFSVLTLGLGAMLVTLAFTVVEIVLEETVGFSLMGKLTEYIGKGFSEAMKAMGADGEWVEYVANALAAIVVIVASILVTKGLGKLTNTQGCQSMINTIKDKLPWLKNLILKMSPDKMSGFMKFLDKNKTLMQGATTLMPIADKSTAFGYSFPMAQTQEDLSDNKKELKAADILKELIDDMMKDTPNALQRVTETSGQLVELVSDMLNKVIKRDRAMMLNNAAH</sequence>
<name>A0A6B9GD98_PANCY</name>
<evidence type="ECO:0000313" key="4">
    <source>
        <dbReference type="Proteomes" id="UP000502005"/>
    </source>
</evidence>
<dbReference type="EMBL" id="CP024770">
    <property type="protein sequence ID" value="QGY32187.1"/>
    <property type="molecule type" value="Genomic_DNA"/>
</dbReference>
<keyword evidence="2" id="KW-1133">Transmembrane helix</keyword>
<protein>
    <recommendedName>
        <fullName evidence="5">YopB/SseC family type III secretion system translocon subunit</fullName>
    </recommendedName>
</protein>
<evidence type="ECO:0000313" key="3">
    <source>
        <dbReference type="EMBL" id="QGY32187.1"/>
    </source>
</evidence>
<gene>
    <name evidence="3" type="ORF">CUN67_24655</name>
</gene>
<accession>A0A6B9GD98</accession>
<keyword evidence="2" id="KW-0812">Transmembrane</keyword>
<dbReference type="AlphaFoldDB" id="A0A6B9GD98"/>